<proteinExistence type="predicted"/>
<gene>
    <name evidence="2" type="ORF">NITFAB_0197</name>
</gene>
<reference evidence="2" key="1">
    <citation type="submission" date="2018-05" db="EMBL/GenBank/DDBJ databases">
        <authorList>
            <person name="Lanie J.A."/>
            <person name="Ng W.-L."/>
            <person name="Kazmierczak K.M."/>
            <person name="Andrzejewski T.M."/>
            <person name="Davidsen T.M."/>
            <person name="Wayne K.J."/>
            <person name="Tettelin H."/>
            <person name="Glass J.I."/>
            <person name="Rusch D."/>
            <person name="Podicherti R."/>
            <person name="Tsui H.-C.T."/>
            <person name="Winkler M.E."/>
        </authorList>
    </citation>
    <scope>NUCLEOTIDE SEQUENCE</scope>
    <source>
        <strain evidence="2">KNB</strain>
    </source>
</reference>
<accession>A0A2X0QSL3</accession>
<protein>
    <recommendedName>
        <fullName evidence="1">HNH nuclease domain-containing protein</fullName>
    </recommendedName>
</protein>
<evidence type="ECO:0000259" key="1">
    <source>
        <dbReference type="SMART" id="SM00507"/>
    </source>
</evidence>
<organism evidence="2">
    <name type="scientific">Candidatus Nitrotoga fabula</name>
    <dbReference type="NCBI Taxonomy" id="2182327"/>
    <lineage>
        <taxon>Bacteria</taxon>
        <taxon>Pseudomonadati</taxon>
        <taxon>Pseudomonadota</taxon>
        <taxon>Betaproteobacteria</taxon>
        <taxon>Nitrosomonadales</taxon>
        <taxon>Gallionellaceae</taxon>
        <taxon>Candidatus Nitrotoga</taxon>
    </lineage>
</organism>
<sequence>MNAKRQLTDSEKQIVRQQQVGQDGGLRCFISGEVITPEDEIEYDHIQPYSKDGDTSVANIRIVLKKYNRRKSNQSLYDVRDNLRLERLFESKKNHIKLQDILELKDVTHRNIHCTVASDTVAIDDGLEKRTFSLLDDAILGVPYFYGRVPISWLENDDQEGLQPRVIDYKRIISIRDHLKIHPQLAPSIARLVGNKLKLFDGQHKLAAQVLNNNLQADVKVYVSPEGEDAAKRLFDDLMITNLEAHSKLKQVPFYTSTLLDRLSVIYRELLEEFIGTKASESHTEENFVHFLSVTKQYNKTAAKDMLRSAIKTAALSGSELEQYVAEASKDASFPMTIDLLEKTIFPSMLYLDPATAKFTSAQDFRSEETQNFAEVAKLIVAETGLANWVQNIKGKSLTSEQLKARRIWHKGAVLTWAPYLKSILYFALQAMTSGEREKLLYRESITNRQKEIIQKCLNRLFSHPLWDEPEGEVDSLLVSARKQDELFAKKGLTERYVIYGEE</sequence>
<dbReference type="InterPro" id="IPR003615">
    <property type="entry name" value="HNH_nuc"/>
</dbReference>
<dbReference type="Gene3D" id="1.10.30.50">
    <property type="match status" value="1"/>
</dbReference>
<evidence type="ECO:0000313" key="2">
    <source>
        <dbReference type="EMBL" id="SPS04608.1"/>
    </source>
</evidence>
<dbReference type="Pfam" id="PF13395">
    <property type="entry name" value="HNH_4"/>
    <property type="match status" value="1"/>
</dbReference>
<dbReference type="AlphaFoldDB" id="A0A2X0QSL3"/>
<dbReference type="EMBL" id="LS423452">
    <property type="protein sequence ID" value="SPS04608.1"/>
    <property type="molecule type" value="Genomic_DNA"/>
</dbReference>
<feature type="domain" description="HNH nuclease" evidence="1">
    <location>
        <begin position="14"/>
        <end position="69"/>
    </location>
</feature>
<name>A0A2X0QSL3_9PROT</name>
<dbReference type="SMART" id="SM00507">
    <property type="entry name" value="HNHc"/>
    <property type="match status" value="1"/>
</dbReference>